<keyword evidence="2" id="KW-1185">Reference proteome</keyword>
<gene>
    <name evidence="1" type="ORF">Back2_00120</name>
</gene>
<organism evidence="1 2">
    <name type="scientific">Nocardioides baekrokdamisoli</name>
    <dbReference type="NCBI Taxonomy" id="1804624"/>
    <lineage>
        <taxon>Bacteria</taxon>
        <taxon>Bacillati</taxon>
        <taxon>Actinomycetota</taxon>
        <taxon>Actinomycetes</taxon>
        <taxon>Propionibacteriales</taxon>
        <taxon>Nocardioidaceae</taxon>
        <taxon>Nocardioides</taxon>
    </lineage>
</organism>
<dbReference type="AlphaFoldDB" id="A0A3G9II80"/>
<accession>A0A3G9II80</accession>
<dbReference type="Proteomes" id="UP000271573">
    <property type="component" value="Chromosome"/>
</dbReference>
<dbReference type="KEGG" id="nbe:Back2_00120"/>
<name>A0A3G9II80_9ACTN</name>
<sequence>MPSANKMTTPIAVDLPVIQGRYAELDHYTVGFESFPEDVDPAPLFAGLPDDRCQCPHWGVVQTGQITFRWSDHELDEADAWADQGRAESLAAEREALLAELAADARLGGRPRVVGSGAERARTTVRKAVAAAIDAIHGVDPVVARHLSARVRTGIRCRYEPDPDVPVEWLL</sequence>
<dbReference type="RefSeq" id="WP_179951405.1">
    <property type="nucleotide sequence ID" value="NZ_AP019307.1"/>
</dbReference>
<reference evidence="1 2" key="1">
    <citation type="submission" date="2018-11" db="EMBL/GenBank/DDBJ databases">
        <title>Complete genome sequence of Nocardioides baekrokdamisoli strain KCTC 39748.</title>
        <authorList>
            <person name="Kang S.W."/>
            <person name="Lee K.C."/>
            <person name="Kim K.K."/>
            <person name="Kim J.S."/>
            <person name="Kim D.S."/>
            <person name="Ko S.H."/>
            <person name="Yang S.H."/>
            <person name="Shin Y.K."/>
            <person name="Lee J.S."/>
        </authorList>
    </citation>
    <scope>NUCLEOTIDE SEQUENCE [LARGE SCALE GENOMIC DNA]</scope>
    <source>
        <strain evidence="1 2">KCTC 39748</strain>
    </source>
</reference>
<evidence type="ECO:0000313" key="2">
    <source>
        <dbReference type="Proteomes" id="UP000271573"/>
    </source>
</evidence>
<protein>
    <submittedName>
        <fullName evidence="1">Uncharacterized protein</fullName>
    </submittedName>
</protein>
<proteinExistence type="predicted"/>
<evidence type="ECO:0000313" key="1">
    <source>
        <dbReference type="EMBL" id="BBH15725.1"/>
    </source>
</evidence>
<dbReference type="EMBL" id="AP019307">
    <property type="protein sequence ID" value="BBH15725.1"/>
    <property type="molecule type" value="Genomic_DNA"/>
</dbReference>